<dbReference type="OrthoDB" id="1898221at2759"/>
<dbReference type="PANTHER" id="PTHR24096">
    <property type="entry name" value="LONG-CHAIN-FATTY-ACID--COA LIGASE"/>
    <property type="match status" value="1"/>
</dbReference>
<evidence type="ECO:0000313" key="6">
    <source>
        <dbReference type="Proteomes" id="UP000050424"/>
    </source>
</evidence>
<reference evidence="5 6" key="1">
    <citation type="submission" date="2015-09" db="EMBL/GenBank/DDBJ databases">
        <title>Draft genome of a European isolate of the apple canker pathogen Neonectria ditissima.</title>
        <authorList>
            <person name="Gomez-Cortecero A."/>
            <person name="Harrison R.J."/>
            <person name="Armitage A.D."/>
        </authorList>
    </citation>
    <scope>NUCLEOTIDE SEQUENCE [LARGE SCALE GENOMIC DNA]</scope>
    <source>
        <strain evidence="5 6">R09/05</strain>
    </source>
</reference>
<dbReference type="STRING" id="78410.A0A0P7BKW2"/>
<dbReference type="PROSITE" id="PS00455">
    <property type="entry name" value="AMP_BINDING"/>
    <property type="match status" value="1"/>
</dbReference>
<protein>
    <recommendedName>
        <fullName evidence="7">Acyl-coenzyme A synthetase</fullName>
    </recommendedName>
</protein>
<proteinExistence type="inferred from homology"/>
<dbReference type="AlphaFoldDB" id="A0A0P7BKW2"/>
<gene>
    <name evidence="5" type="ORF">AK830_g5380</name>
</gene>
<dbReference type="Gene3D" id="3.30.300.30">
    <property type="match status" value="1"/>
</dbReference>
<sequence>MADQRIYHSPYPMPNVPVHQSISQFLVQSDPDDTHPDKVILADFDNPSRELTYSGLRRDAARDAAMLQKAHRLGEGDVVCIYARNSVDWASLAHAVLWAGGCFCGINPMATSFELVHYLGVASPKIVAVDGSLVQNVLDAIGQLEFTPEVLVIDDALETTVHDRVVYPRDFDRQNTPPMAPFDLSARDNRNQPAGMCFSSGTSGKPKGVVFSHHNLMAQLLSLRATNPLLHNGHTREVFFPSFSHVYGIVSAVLLPAWVGSYAQAMRHYTYAGYLRRCADMRATVLRLVPAVAARMVKDPGVVGQLDLRCVRAVMCSGAALSEDVVAGLRGLLAEDAGVLNGYGMSEATVTLLRETRGDKGASVGRPAAGVSIRIVDDNGEDVEPGHDGECWIRGPTAFMEYKGNPRETREAKRDGWLRSGDVVRVDRDGFLYLTGRKKELIKFKGHQIAPAELEAVLLLHPQVVDAGVCGVRDRQLDTEIAVGFVVVAADVAAEKRGEVLEEVRAFVNGRVAAYKALRERLFYVEAMPRNASGKIVRRHLVARATELRSRGRKL</sequence>
<dbReference type="PANTHER" id="PTHR24096:SF149">
    <property type="entry name" value="AMP-BINDING DOMAIN-CONTAINING PROTEIN-RELATED"/>
    <property type="match status" value="1"/>
</dbReference>
<feature type="domain" description="AMP-dependent synthetase/ligase" evidence="3">
    <location>
        <begin position="34"/>
        <end position="402"/>
    </location>
</feature>
<evidence type="ECO:0000256" key="1">
    <source>
        <dbReference type="ARBA" id="ARBA00006432"/>
    </source>
</evidence>
<evidence type="ECO:0000259" key="3">
    <source>
        <dbReference type="Pfam" id="PF00501"/>
    </source>
</evidence>
<dbReference type="Proteomes" id="UP000050424">
    <property type="component" value="Unassembled WGS sequence"/>
</dbReference>
<feature type="domain" description="AMP-binding enzyme C-terminal" evidence="4">
    <location>
        <begin position="453"/>
        <end position="535"/>
    </location>
</feature>
<keyword evidence="2" id="KW-0436">Ligase</keyword>
<organism evidence="5 6">
    <name type="scientific">Neonectria ditissima</name>
    <dbReference type="NCBI Taxonomy" id="78410"/>
    <lineage>
        <taxon>Eukaryota</taxon>
        <taxon>Fungi</taxon>
        <taxon>Dikarya</taxon>
        <taxon>Ascomycota</taxon>
        <taxon>Pezizomycotina</taxon>
        <taxon>Sordariomycetes</taxon>
        <taxon>Hypocreomycetidae</taxon>
        <taxon>Hypocreales</taxon>
        <taxon>Nectriaceae</taxon>
        <taxon>Neonectria</taxon>
    </lineage>
</organism>
<evidence type="ECO:0000259" key="4">
    <source>
        <dbReference type="Pfam" id="PF13193"/>
    </source>
</evidence>
<accession>A0A0P7BKW2</accession>
<comment type="caution">
    <text evidence="5">The sequence shown here is derived from an EMBL/GenBank/DDBJ whole genome shotgun (WGS) entry which is preliminary data.</text>
</comment>
<evidence type="ECO:0000256" key="2">
    <source>
        <dbReference type="ARBA" id="ARBA00022598"/>
    </source>
</evidence>
<dbReference type="Pfam" id="PF13193">
    <property type="entry name" value="AMP-binding_C"/>
    <property type="match status" value="1"/>
</dbReference>
<keyword evidence="6" id="KW-1185">Reference proteome</keyword>
<dbReference type="GO" id="GO:0019748">
    <property type="term" value="P:secondary metabolic process"/>
    <property type="evidence" value="ECO:0007669"/>
    <property type="project" value="TreeGrafter"/>
</dbReference>
<dbReference type="Pfam" id="PF00501">
    <property type="entry name" value="AMP-binding"/>
    <property type="match status" value="1"/>
</dbReference>
<dbReference type="InterPro" id="IPR042099">
    <property type="entry name" value="ANL_N_sf"/>
</dbReference>
<dbReference type="InterPro" id="IPR025110">
    <property type="entry name" value="AMP-bd_C"/>
</dbReference>
<dbReference type="GO" id="GO:0016405">
    <property type="term" value="F:CoA-ligase activity"/>
    <property type="evidence" value="ECO:0007669"/>
    <property type="project" value="TreeGrafter"/>
</dbReference>
<dbReference type="InterPro" id="IPR020845">
    <property type="entry name" value="AMP-binding_CS"/>
</dbReference>
<evidence type="ECO:0000313" key="5">
    <source>
        <dbReference type="EMBL" id="KPM41137.1"/>
    </source>
</evidence>
<dbReference type="InterPro" id="IPR000873">
    <property type="entry name" value="AMP-dep_synth/lig_dom"/>
</dbReference>
<comment type="similarity">
    <text evidence="1">Belongs to the ATP-dependent AMP-binding enzyme family.</text>
</comment>
<name>A0A0P7BKW2_9HYPO</name>
<dbReference type="Gene3D" id="3.40.50.12780">
    <property type="entry name" value="N-terminal domain of ligase-like"/>
    <property type="match status" value="1"/>
</dbReference>
<dbReference type="EMBL" id="LKCW01000070">
    <property type="protein sequence ID" value="KPM41137.1"/>
    <property type="molecule type" value="Genomic_DNA"/>
</dbReference>
<dbReference type="SUPFAM" id="SSF56801">
    <property type="entry name" value="Acetyl-CoA synthetase-like"/>
    <property type="match status" value="1"/>
</dbReference>
<evidence type="ECO:0008006" key="7">
    <source>
        <dbReference type="Google" id="ProtNLM"/>
    </source>
</evidence>
<dbReference type="InterPro" id="IPR045851">
    <property type="entry name" value="AMP-bd_C_sf"/>
</dbReference>